<proteinExistence type="predicted"/>
<accession>A0ABN8PP55</accession>
<evidence type="ECO:0000313" key="2">
    <source>
        <dbReference type="Proteomes" id="UP001159405"/>
    </source>
</evidence>
<dbReference type="EMBL" id="CALNXK010000082">
    <property type="protein sequence ID" value="CAH3147870.1"/>
    <property type="molecule type" value="Genomic_DNA"/>
</dbReference>
<dbReference type="Proteomes" id="UP001159405">
    <property type="component" value="Unassembled WGS sequence"/>
</dbReference>
<comment type="caution">
    <text evidence="1">The sequence shown here is derived from an EMBL/GenBank/DDBJ whole genome shotgun (WGS) entry which is preliminary data.</text>
</comment>
<keyword evidence="2" id="KW-1185">Reference proteome</keyword>
<organism evidence="1 2">
    <name type="scientific">Porites lobata</name>
    <dbReference type="NCBI Taxonomy" id="104759"/>
    <lineage>
        <taxon>Eukaryota</taxon>
        <taxon>Metazoa</taxon>
        <taxon>Cnidaria</taxon>
        <taxon>Anthozoa</taxon>
        <taxon>Hexacorallia</taxon>
        <taxon>Scleractinia</taxon>
        <taxon>Fungiina</taxon>
        <taxon>Poritidae</taxon>
        <taxon>Porites</taxon>
    </lineage>
</organism>
<dbReference type="SUPFAM" id="SSF56204">
    <property type="entry name" value="Hect, E3 ligase catalytic domain"/>
    <property type="match status" value="1"/>
</dbReference>
<protein>
    <submittedName>
        <fullName evidence="1">Uncharacterized protein</fullName>
    </submittedName>
</protein>
<dbReference type="Gene3D" id="3.30.2160.10">
    <property type="entry name" value="Hect, E3 ligase catalytic domain"/>
    <property type="match status" value="1"/>
</dbReference>
<sequence>MKLKFDEFAGHNVGKCLYEPALGSGRRLNVKARFTRSFLAQRLGLRVCYRYFESDDKQLYRTKMKYIEETDPESLGLVFAEEEYDMLQGGKTFCASLCASLIAGSRRAFLCVDFHACSLRFSALKRYAGALREDG</sequence>
<dbReference type="InterPro" id="IPR035983">
    <property type="entry name" value="Hect_E3_ubiquitin_ligase"/>
</dbReference>
<evidence type="ECO:0000313" key="1">
    <source>
        <dbReference type="EMBL" id="CAH3147870.1"/>
    </source>
</evidence>
<reference evidence="1 2" key="1">
    <citation type="submission" date="2022-05" db="EMBL/GenBank/DDBJ databases">
        <authorList>
            <consortium name="Genoscope - CEA"/>
            <person name="William W."/>
        </authorList>
    </citation>
    <scope>NUCLEOTIDE SEQUENCE [LARGE SCALE GENOMIC DNA]</scope>
</reference>
<gene>
    <name evidence="1" type="ORF">PLOB_00046292</name>
</gene>
<dbReference type="Gene3D" id="3.90.1750.10">
    <property type="entry name" value="Hect, E3 ligase catalytic domains"/>
    <property type="match status" value="1"/>
</dbReference>
<name>A0ABN8PP55_9CNID</name>